<protein>
    <submittedName>
        <fullName evidence="1">Uncharacterized protein</fullName>
    </submittedName>
</protein>
<reference evidence="1 2" key="1">
    <citation type="journal article" date="2011" name="Science">
        <title>The Selaginella genome identifies genetic changes associated with the evolution of vascular plants.</title>
        <authorList>
            <person name="Banks J.A."/>
            <person name="Nishiyama T."/>
            <person name="Hasebe M."/>
            <person name="Bowman J.L."/>
            <person name="Gribskov M."/>
            <person name="dePamphilis C."/>
            <person name="Albert V.A."/>
            <person name="Aono N."/>
            <person name="Aoyama T."/>
            <person name="Ambrose B.A."/>
            <person name="Ashton N.W."/>
            <person name="Axtell M.J."/>
            <person name="Barker E."/>
            <person name="Barker M.S."/>
            <person name="Bennetzen J.L."/>
            <person name="Bonawitz N.D."/>
            <person name="Chapple C."/>
            <person name="Cheng C."/>
            <person name="Correa L.G."/>
            <person name="Dacre M."/>
            <person name="DeBarry J."/>
            <person name="Dreyer I."/>
            <person name="Elias M."/>
            <person name="Engstrom E.M."/>
            <person name="Estelle M."/>
            <person name="Feng L."/>
            <person name="Finet C."/>
            <person name="Floyd S.K."/>
            <person name="Frommer W.B."/>
            <person name="Fujita T."/>
            <person name="Gramzow L."/>
            <person name="Gutensohn M."/>
            <person name="Harholt J."/>
            <person name="Hattori M."/>
            <person name="Heyl A."/>
            <person name="Hirai T."/>
            <person name="Hiwatashi Y."/>
            <person name="Ishikawa M."/>
            <person name="Iwata M."/>
            <person name="Karol K.G."/>
            <person name="Koehler B."/>
            <person name="Kolukisaoglu U."/>
            <person name="Kubo M."/>
            <person name="Kurata T."/>
            <person name="Lalonde S."/>
            <person name="Li K."/>
            <person name="Li Y."/>
            <person name="Litt A."/>
            <person name="Lyons E."/>
            <person name="Manning G."/>
            <person name="Maruyama T."/>
            <person name="Michael T.P."/>
            <person name="Mikami K."/>
            <person name="Miyazaki S."/>
            <person name="Morinaga S."/>
            <person name="Murata T."/>
            <person name="Mueller-Roeber B."/>
            <person name="Nelson D.R."/>
            <person name="Obara M."/>
            <person name="Oguri Y."/>
            <person name="Olmstead R.G."/>
            <person name="Onodera N."/>
            <person name="Petersen B.L."/>
            <person name="Pils B."/>
            <person name="Prigge M."/>
            <person name="Rensing S.A."/>
            <person name="Riano-Pachon D.M."/>
            <person name="Roberts A.W."/>
            <person name="Sato Y."/>
            <person name="Scheller H.V."/>
            <person name="Schulz B."/>
            <person name="Schulz C."/>
            <person name="Shakirov E.V."/>
            <person name="Shibagaki N."/>
            <person name="Shinohara N."/>
            <person name="Shippen D.E."/>
            <person name="Soerensen I."/>
            <person name="Sotooka R."/>
            <person name="Sugimoto N."/>
            <person name="Sugita M."/>
            <person name="Sumikawa N."/>
            <person name="Tanurdzic M."/>
            <person name="Theissen G."/>
            <person name="Ulvskov P."/>
            <person name="Wakazuki S."/>
            <person name="Weng J.K."/>
            <person name="Willats W.W."/>
            <person name="Wipf D."/>
            <person name="Wolf P.G."/>
            <person name="Yang L."/>
            <person name="Zimmer A.D."/>
            <person name="Zhu Q."/>
            <person name="Mitros T."/>
            <person name="Hellsten U."/>
            <person name="Loque D."/>
            <person name="Otillar R."/>
            <person name="Salamov A."/>
            <person name="Schmutz J."/>
            <person name="Shapiro H."/>
            <person name="Lindquist E."/>
            <person name="Lucas S."/>
            <person name="Rokhsar D."/>
            <person name="Grigoriev I.V."/>
        </authorList>
    </citation>
    <scope>NUCLEOTIDE SEQUENCE [LARGE SCALE GENOMIC DNA]</scope>
</reference>
<dbReference type="Gramene" id="EFJ27539">
    <property type="protein sequence ID" value="EFJ27539"/>
    <property type="gene ID" value="SELMODRAFT_412385"/>
</dbReference>
<dbReference type="AlphaFoldDB" id="D8RKZ8"/>
<organism evidence="2">
    <name type="scientific">Selaginella moellendorffii</name>
    <name type="common">Spikemoss</name>
    <dbReference type="NCBI Taxonomy" id="88036"/>
    <lineage>
        <taxon>Eukaryota</taxon>
        <taxon>Viridiplantae</taxon>
        <taxon>Streptophyta</taxon>
        <taxon>Embryophyta</taxon>
        <taxon>Tracheophyta</taxon>
        <taxon>Lycopodiopsida</taxon>
        <taxon>Selaginellales</taxon>
        <taxon>Selaginellaceae</taxon>
        <taxon>Selaginella</taxon>
    </lineage>
</organism>
<dbReference type="HOGENOM" id="CLU_961071_0_0_1"/>
<evidence type="ECO:0000313" key="1">
    <source>
        <dbReference type="EMBL" id="EFJ27539.1"/>
    </source>
</evidence>
<dbReference type="Proteomes" id="UP000001514">
    <property type="component" value="Unassembled WGS sequence"/>
</dbReference>
<dbReference type="InParanoid" id="D8RKZ8"/>
<keyword evidence="2" id="KW-1185">Reference proteome</keyword>
<name>D8RKZ8_SELML</name>
<sequence>MGFVSLRDLVTPDNVLGDKSWKIKELGLPDYWKDPVGFLTGYVSRVIVYSGELEGKRDGDVIFLCGRTPYDMYECLDREMDKNDGPYLLFGVLLSRGFRVTFYRWERLDYGEEVRKDVCDTAFNFNISYEVRDVIGPTIRGMLMEARTDAENNLKVLKAGVDTRMIPPEEYDLFVNYPDRDVIQSGGAEEAESERVYVMTVVQPSVGHEDGAYAATMVVHVALVEERASELREEAVEWASFRAFQLGPDSISLTVVG</sequence>
<dbReference type="KEGG" id="smo:SELMODRAFT_412385"/>
<accession>D8RKZ8</accession>
<dbReference type="EMBL" id="GL377582">
    <property type="protein sequence ID" value="EFJ27539.1"/>
    <property type="molecule type" value="Genomic_DNA"/>
</dbReference>
<evidence type="ECO:0000313" key="2">
    <source>
        <dbReference type="Proteomes" id="UP000001514"/>
    </source>
</evidence>
<proteinExistence type="predicted"/>
<gene>
    <name evidence="1" type="ORF">SELMODRAFT_412385</name>
</gene>